<reference evidence="4 5" key="1">
    <citation type="submission" date="2019-11" db="EMBL/GenBank/DDBJ databases">
        <title>Detection and genome characteristic of a blood enterococcus casselifavus isolate from Zhengzhou,china.</title>
        <authorList>
            <person name="Wen P."/>
        </authorList>
    </citation>
    <scope>NUCLEOTIDE SEQUENCE [LARGE SCALE GENOMIC DNA]</scope>
    <source>
        <strain evidence="4 5">EC291</strain>
    </source>
</reference>
<dbReference type="RefSeq" id="WP_010749938.1">
    <property type="nucleotide sequence ID" value="NZ_BJMG01000008.1"/>
</dbReference>
<evidence type="ECO:0000313" key="5">
    <source>
        <dbReference type="Proteomes" id="UP000422837"/>
    </source>
</evidence>
<dbReference type="SUPFAM" id="SSF63520">
    <property type="entry name" value="PTS-regulatory domain, PRD"/>
    <property type="match status" value="2"/>
</dbReference>
<feature type="domain" description="PRD" evidence="2">
    <location>
        <begin position="171"/>
        <end position="276"/>
    </location>
</feature>
<protein>
    <submittedName>
        <fullName evidence="3">PRD domain-containing protein</fullName>
    </submittedName>
</protein>
<reference evidence="3 6" key="2">
    <citation type="submission" date="2023-03" db="EMBL/GenBank/DDBJ databases">
        <authorList>
            <person name="Shen W."/>
            <person name="Cai J."/>
        </authorList>
    </citation>
    <scope>NUCLEOTIDE SEQUENCE [LARGE SCALE GENOMIC DNA]</scope>
    <source>
        <strain evidence="3 6">B516</strain>
    </source>
</reference>
<organism evidence="3 6">
    <name type="scientific">Enterococcus casseliflavus</name>
    <name type="common">Enterococcus flavescens</name>
    <dbReference type="NCBI Taxonomy" id="37734"/>
    <lineage>
        <taxon>Bacteria</taxon>
        <taxon>Bacillati</taxon>
        <taxon>Bacillota</taxon>
        <taxon>Bacilli</taxon>
        <taxon>Lactobacillales</taxon>
        <taxon>Enterococcaceae</taxon>
        <taxon>Enterococcus</taxon>
    </lineage>
</organism>
<dbReference type="AlphaFoldDB" id="A0ABD5FJE3"/>
<dbReference type="SUPFAM" id="SSF50151">
    <property type="entry name" value="SacY-like RNA-binding domain"/>
    <property type="match status" value="1"/>
</dbReference>
<dbReference type="EMBL" id="CP046123">
    <property type="protein sequence ID" value="QGN30663.1"/>
    <property type="molecule type" value="Genomic_DNA"/>
</dbReference>
<dbReference type="Gene3D" id="2.30.24.10">
    <property type="entry name" value="CAT RNA-binding domain"/>
    <property type="match status" value="1"/>
</dbReference>
<dbReference type="Proteomes" id="UP000422837">
    <property type="component" value="Chromosome"/>
</dbReference>
<sequence>MEIVKVFNNNASLVLNDNHQEEVVMGSGIGFGLKPGDTVDQKKIEKRFIINDQKSIADLEQLLKRIEYRDLQLASDILKLFEEAFQCESNPALLVALADHIGFALTRAREGMKIQTPLEWELKQVYPKEYEIGLQAVELMQKRTHLNIPQDEAAFITLHFVNFLGDNNGMEETMLISKVMKDILTIINYHYGKEFRQDSIYFSRFITHIRYFVKRQMSNELPAQPASSLLDVIQLKYPLDYECAMKIKQFLENRYQWEITEDEVLYLTLHLNRLAS</sequence>
<evidence type="ECO:0000313" key="3">
    <source>
        <dbReference type="EMBL" id="MDT2982221.1"/>
    </source>
</evidence>
<dbReference type="NCBIfam" id="NF046042">
    <property type="entry name" value="LicT"/>
    <property type="match status" value="1"/>
</dbReference>
<dbReference type="Pfam" id="PF03123">
    <property type="entry name" value="CAT_RBD"/>
    <property type="match status" value="1"/>
</dbReference>
<dbReference type="PANTHER" id="PTHR30185">
    <property type="entry name" value="CRYPTIC BETA-GLUCOSIDE BGL OPERON ANTITERMINATOR"/>
    <property type="match status" value="1"/>
</dbReference>
<evidence type="ECO:0000313" key="4">
    <source>
        <dbReference type="EMBL" id="QGN30663.1"/>
    </source>
</evidence>
<dbReference type="Pfam" id="PF00874">
    <property type="entry name" value="PRD"/>
    <property type="match status" value="2"/>
</dbReference>
<dbReference type="PROSITE" id="PS51372">
    <property type="entry name" value="PRD_2"/>
    <property type="match status" value="2"/>
</dbReference>
<dbReference type="PANTHER" id="PTHR30185:SF15">
    <property type="entry name" value="CRYPTIC BETA-GLUCOSIDE BGL OPERON ANTITERMINATOR"/>
    <property type="match status" value="1"/>
</dbReference>
<evidence type="ECO:0000256" key="1">
    <source>
        <dbReference type="ARBA" id="ARBA00022737"/>
    </source>
</evidence>
<name>A0ABD5FJE3_ENTCA</name>
<dbReference type="Gene3D" id="1.10.1790.10">
    <property type="entry name" value="PRD domain"/>
    <property type="match status" value="2"/>
</dbReference>
<dbReference type="InterPro" id="IPR036650">
    <property type="entry name" value="CAT_RNA-bd_dom_sf"/>
</dbReference>
<accession>A0ABD5FJE3</accession>
<dbReference type="InterPro" id="IPR050661">
    <property type="entry name" value="BglG_antiterminators"/>
</dbReference>
<feature type="domain" description="PRD" evidence="2">
    <location>
        <begin position="65"/>
        <end position="170"/>
    </location>
</feature>
<evidence type="ECO:0000259" key="2">
    <source>
        <dbReference type="PROSITE" id="PS51372"/>
    </source>
</evidence>
<dbReference type="InterPro" id="IPR011608">
    <property type="entry name" value="PRD"/>
</dbReference>
<dbReference type="InterPro" id="IPR036634">
    <property type="entry name" value="PRD_sf"/>
</dbReference>
<dbReference type="SMART" id="SM01061">
    <property type="entry name" value="CAT_RBD"/>
    <property type="match status" value="1"/>
</dbReference>
<evidence type="ECO:0000313" key="6">
    <source>
        <dbReference type="Proteomes" id="UP001253851"/>
    </source>
</evidence>
<gene>
    <name evidence="4" type="ORF">GFU50_14560</name>
    <name evidence="3" type="ORF">P7I34_06075</name>
</gene>
<keyword evidence="1" id="KW-0677">Repeat</keyword>
<dbReference type="Proteomes" id="UP001253851">
    <property type="component" value="Unassembled WGS sequence"/>
</dbReference>
<proteinExistence type="predicted"/>
<dbReference type="InterPro" id="IPR004341">
    <property type="entry name" value="CAT_RNA-bd_dom"/>
</dbReference>
<dbReference type="EMBL" id="JARQDZ010000002">
    <property type="protein sequence ID" value="MDT2982221.1"/>
    <property type="molecule type" value="Genomic_DNA"/>
</dbReference>